<accession>A0A3M2TVI2</accession>
<sequence length="99" mass="10426">MAILIRINVVNNSQNLQNLYFFQQPAAYTGGPEVYSNSLLSTPILPTAQGGSSYSFLLNLQYYAGAQQRTEPPALGQPSGFSSAIQPIDLTTAAGGAAT</sequence>
<name>A0A3M2TVI2_PSEYM</name>
<evidence type="ECO:0000256" key="1">
    <source>
        <dbReference type="SAM" id="MobiDB-lite"/>
    </source>
</evidence>
<feature type="region of interest" description="Disordered" evidence="1">
    <location>
        <begin position="73"/>
        <end position="99"/>
    </location>
</feature>
<reference evidence="2 3" key="1">
    <citation type="submission" date="2018-08" db="EMBL/GenBank/DDBJ databases">
        <title>Recombination of ecologically and evolutionarily significant loci maintains genetic cohesion in the Pseudomonas syringae species complex.</title>
        <authorList>
            <person name="Dillon M."/>
            <person name="Thakur S."/>
            <person name="Almeida R.N.D."/>
            <person name="Weir B.S."/>
            <person name="Guttman D.S."/>
        </authorList>
    </citation>
    <scope>NUCLEOTIDE SEQUENCE [LARGE SCALE GENOMIC DNA]</scope>
    <source>
        <strain evidence="2 3">88_10</strain>
    </source>
</reference>
<dbReference type="Proteomes" id="UP000282378">
    <property type="component" value="Unassembled WGS sequence"/>
</dbReference>
<gene>
    <name evidence="2" type="ORF">APX70_05563</name>
</gene>
<dbReference type="AlphaFoldDB" id="A0A3M2TVI2"/>
<evidence type="ECO:0000313" key="3">
    <source>
        <dbReference type="Proteomes" id="UP000282378"/>
    </source>
</evidence>
<proteinExistence type="predicted"/>
<dbReference type="EMBL" id="RBNL01005031">
    <property type="protein sequence ID" value="RML18018.1"/>
    <property type="molecule type" value="Genomic_DNA"/>
</dbReference>
<protein>
    <submittedName>
        <fullName evidence="2">Uncharacterized protein</fullName>
    </submittedName>
</protein>
<evidence type="ECO:0000313" key="2">
    <source>
        <dbReference type="EMBL" id="RML18018.1"/>
    </source>
</evidence>
<organism evidence="2 3">
    <name type="scientific">Pseudomonas syringae pv. maculicola</name>
    <dbReference type="NCBI Taxonomy" id="59511"/>
    <lineage>
        <taxon>Bacteria</taxon>
        <taxon>Pseudomonadati</taxon>
        <taxon>Pseudomonadota</taxon>
        <taxon>Gammaproteobacteria</taxon>
        <taxon>Pseudomonadales</taxon>
        <taxon>Pseudomonadaceae</taxon>
        <taxon>Pseudomonas</taxon>
    </lineage>
</organism>
<comment type="caution">
    <text evidence="2">The sequence shown here is derived from an EMBL/GenBank/DDBJ whole genome shotgun (WGS) entry which is preliminary data.</text>
</comment>
<feature type="non-terminal residue" evidence="2">
    <location>
        <position position="99"/>
    </location>
</feature>